<dbReference type="InterPro" id="IPR007604">
    <property type="entry name" value="CP2"/>
</dbReference>
<keyword evidence="9" id="KW-1185">Reference proteome</keyword>
<dbReference type="GO" id="GO:0005634">
    <property type="term" value="C:nucleus"/>
    <property type="evidence" value="ECO:0007669"/>
    <property type="project" value="UniProtKB-SubCell"/>
</dbReference>
<evidence type="ECO:0000256" key="4">
    <source>
        <dbReference type="ARBA" id="ARBA00023163"/>
    </source>
</evidence>
<keyword evidence="4" id="KW-0804">Transcription</keyword>
<dbReference type="HOGENOM" id="CLU_021156_1_1_1"/>
<proteinExistence type="predicted"/>
<dbReference type="Proteomes" id="UP000008672">
    <property type="component" value="Unassembled WGS sequence"/>
</dbReference>
<dbReference type="OMA" id="KWPTETA"/>
<reference evidence="8" key="3">
    <citation type="submission" date="2025-09" db="UniProtKB">
        <authorList>
            <consortium name="Ensembl"/>
        </authorList>
    </citation>
    <scope>IDENTIFICATION</scope>
</reference>
<dbReference type="EMBL" id="AFYH01015491">
    <property type="status" value="NOT_ANNOTATED_CDS"/>
    <property type="molecule type" value="Genomic_DNA"/>
</dbReference>
<dbReference type="PROSITE" id="PS51968">
    <property type="entry name" value="GRH_CP2_DB"/>
    <property type="match status" value="1"/>
</dbReference>
<dbReference type="InterPro" id="IPR040167">
    <property type="entry name" value="TF_CP2-like"/>
</dbReference>
<dbReference type="InterPro" id="IPR057520">
    <property type="entry name" value="GRHL1/CP2_C"/>
</dbReference>
<protein>
    <submittedName>
        <fullName evidence="8">Grainyhead like transcription factor 3</fullName>
    </submittedName>
</protein>
<organism evidence="8 9">
    <name type="scientific">Latimeria chalumnae</name>
    <name type="common">Coelacanth</name>
    <dbReference type="NCBI Taxonomy" id="7897"/>
    <lineage>
        <taxon>Eukaryota</taxon>
        <taxon>Metazoa</taxon>
        <taxon>Chordata</taxon>
        <taxon>Craniata</taxon>
        <taxon>Vertebrata</taxon>
        <taxon>Euteleostomi</taxon>
        <taxon>Coelacanthiformes</taxon>
        <taxon>Coelacanthidae</taxon>
        <taxon>Latimeria</taxon>
    </lineage>
</organism>
<keyword evidence="3 6" id="KW-0238">DNA-binding</keyword>
<evidence type="ECO:0000256" key="1">
    <source>
        <dbReference type="ARBA" id="ARBA00004123"/>
    </source>
</evidence>
<sequence length="608" mass="68909">PLQNLKKIIITWQICFSFRSVMILQNDSVNFQRFSCMNEDDGWKNCLENPFTTATKAMMSINGDEESVAALSFLCDYYKVSKEKKLIPPGRAEPTSEQTKSAISHYISVLSVHRSANLMRRLTENPFMPQEYLDLDKRPHTLNLDSLINMNKPTVPSSPTKDNSLEGFVTASQDPYDKGLNSLLETILTSQPHQRWNQESTFKEGPQEPLLFTDVPGTPIAPICSDVYTPMNCMSNFEYILGTPKAMITKPEESPMAYLNKGQFYPISLRTTGADKSLHQHNTKVKSVVMATFGNEKNAETQLKCWNHWHSRQPTAKQRVIDIADYKESFNTVSNIEEVAYNALSFTWDPNNEVKVYIGINCLSTDFSLQKGVKGLPLVLQVDTYDYVSGTNKLIHRAICQIKVFCDKGAERKTRDEQRRQSRKKIKCSDFSNNVDSKGSSLPGYSGCDVTYLKPVTDLVSQPVLFIPEVHFSSLQRSGLVLAAVADEIDRLSLKRSCQSFPDEFCPSPAKQHRPDRTQRVLLYVRRASEEAFDALMLKTPDLRGLRHAISEKYGLPEEIIFKVYKKCKKGILVNMDDNIVQHYSDHNAFLLHITEVPGGIQITLTEI</sequence>
<dbReference type="EMBL" id="AFYH01015490">
    <property type="status" value="NOT_ANNOTATED_CDS"/>
    <property type="molecule type" value="Genomic_DNA"/>
</dbReference>
<dbReference type="EMBL" id="AFYH01015493">
    <property type="status" value="NOT_ANNOTATED_CDS"/>
    <property type="molecule type" value="Genomic_DNA"/>
</dbReference>
<dbReference type="GO" id="GO:0001228">
    <property type="term" value="F:DNA-binding transcription activator activity, RNA polymerase II-specific"/>
    <property type="evidence" value="ECO:0007669"/>
    <property type="project" value="TreeGrafter"/>
</dbReference>
<keyword evidence="5 6" id="KW-0539">Nucleus</keyword>
<dbReference type="GeneTree" id="ENSGT00940000157970"/>
<accession>H3B6Q3</accession>
<feature type="domain" description="Grh/CP2 DB" evidence="7">
    <location>
        <begin position="232"/>
        <end position="467"/>
    </location>
</feature>
<evidence type="ECO:0000313" key="9">
    <source>
        <dbReference type="Proteomes" id="UP000008672"/>
    </source>
</evidence>
<dbReference type="GO" id="GO:0000978">
    <property type="term" value="F:RNA polymerase II cis-regulatory region sequence-specific DNA binding"/>
    <property type="evidence" value="ECO:0007669"/>
    <property type="project" value="TreeGrafter"/>
</dbReference>
<dbReference type="PANTHER" id="PTHR11037:SF6">
    <property type="entry name" value="GRAINYHEAD-LIKE PROTEIN 3 HOMOLOG"/>
    <property type="match status" value="1"/>
</dbReference>
<dbReference type="AlphaFoldDB" id="H3B6Q3"/>
<dbReference type="Ensembl" id="ENSLACT00000017704.1">
    <property type="protein sequence ID" value="ENSLACP00000017574.1"/>
    <property type="gene ID" value="ENSLACG00000015480.1"/>
</dbReference>
<dbReference type="EMBL" id="AFYH01015492">
    <property type="status" value="NOT_ANNOTATED_CDS"/>
    <property type="molecule type" value="Genomic_DNA"/>
</dbReference>
<dbReference type="InParanoid" id="H3B6Q3"/>
<evidence type="ECO:0000259" key="7">
    <source>
        <dbReference type="PROSITE" id="PS51968"/>
    </source>
</evidence>
<evidence type="ECO:0000256" key="3">
    <source>
        <dbReference type="ARBA" id="ARBA00023125"/>
    </source>
</evidence>
<reference evidence="8" key="2">
    <citation type="submission" date="2025-08" db="UniProtKB">
        <authorList>
            <consortium name="Ensembl"/>
        </authorList>
    </citation>
    <scope>IDENTIFICATION</scope>
</reference>
<evidence type="ECO:0000256" key="5">
    <source>
        <dbReference type="ARBA" id="ARBA00023242"/>
    </source>
</evidence>
<evidence type="ECO:0000256" key="2">
    <source>
        <dbReference type="ARBA" id="ARBA00023015"/>
    </source>
</evidence>
<name>H3B6Q3_LATCH</name>
<dbReference type="Pfam" id="PF04516">
    <property type="entry name" value="CP2"/>
    <property type="match status" value="1"/>
</dbReference>
<gene>
    <name evidence="8" type="primary">GRHL3</name>
</gene>
<dbReference type="eggNOG" id="KOG4091">
    <property type="taxonomic scope" value="Eukaryota"/>
</dbReference>
<reference evidence="9" key="1">
    <citation type="submission" date="2011-08" db="EMBL/GenBank/DDBJ databases">
        <title>The draft genome of Latimeria chalumnae.</title>
        <authorList>
            <person name="Di Palma F."/>
            <person name="Alfoldi J."/>
            <person name="Johnson J."/>
            <person name="Berlin A."/>
            <person name="Gnerre S."/>
            <person name="Jaffe D."/>
            <person name="MacCallum I."/>
            <person name="Young S."/>
            <person name="Walker B.J."/>
            <person name="Lander E."/>
            <person name="Lindblad-Toh K."/>
        </authorList>
    </citation>
    <scope>NUCLEOTIDE SEQUENCE [LARGE SCALE GENOMIC DNA]</scope>
    <source>
        <strain evidence="9">Wild caught</strain>
    </source>
</reference>
<dbReference type="STRING" id="7897.ENSLACP00000017574"/>
<dbReference type="PANTHER" id="PTHR11037">
    <property type="entry name" value="TRANSCRIPTION FACTOR CP2"/>
    <property type="match status" value="1"/>
</dbReference>
<dbReference type="Pfam" id="PF25416">
    <property type="entry name" value="GRHL1_C"/>
    <property type="match status" value="1"/>
</dbReference>
<comment type="subcellular location">
    <subcellularLocation>
        <location evidence="1 6">Nucleus</location>
    </subcellularLocation>
</comment>
<evidence type="ECO:0000256" key="6">
    <source>
        <dbReference type="PROSITE-ProRule" id="PRU01313"/>
    </source>
</evidence>
<dbReference type="FunCoup" id="H3B6Q3">
    <property type="interactions" value="1150"/>
</dbReference>
<keyword evidence="2" id="KW-0805">Transcription regulation</keyword>
<evidence type="ECO:0000313" key="8">
    <source>
        <dbReference type="Ensembl" id="ENSLACP00000017574.1"/>
    </source>
</evidence>